<evidence type="ECO:0000256" key="9">
    <source>
        <dbReference type="ARBA" id="ARBA00023014"/>
    </source>
</evidence>
<keyword evidence="9" id="KW-0411">Iron-sulfur</keyword>
<evidence type="ECO:0000259" key="12">
    <source>
        <dbReference type="PROSITE" id="PS51379"/>
    </source>
</evidence>
<evidence type="ECO:0000256" key="10">
    <source>
        <dbReference type="ARBA" id="ARBA00034078"/>
    </source>
</evidence>
<feature type="domain" description="4Fe-4S ferredoxin-type" evidence="12">
    <location>
        <begin position="59"/>
        <end position="90"/>
    </location>
</feature>
<dbReference type="PANTHER" id="PTHR43551:SF2">
    <property type="entry name" value="FUMARATE REDUCTASE IRON-SULFUR SUBUNIT"/>
    <property type="match status" value="1"/>
</dbReference>
<evidence type="ECO:0000256" key="3">
    <source>
        <dbReference type="ARBA" id="ARBA00022485"/>
    </source>
</evidence>
<keyword evidence="8" id="KW-0408">Iron</keyword>
<sequence>AASDLTVEPMRGHPVLRDLVTDFEDFFERHKSVSPWLIRKDIEEKFRAEKEYTQTRTELDYYLPFSYCIKCGLCVDACPVVNTNPKFVGPQALSQAYRYYADSRDEGLTQRLESLDSLEGVWGCEFAGSCSRVCPKGVDPALAIQLLKAEIAKLRIFGKTTEKRSIS</sequence>
<name>A0A2R6BGB9_9ARCH</name>
<evidence type="ECO:0000256" key="4">
    <source>
        <dbReference type="ARBA" id="ARBA00022714"/>
    </source>
</evidence>
<dbReference type="Pfam" id="PF13183">
    <property type="entry name" value="Fer4_8"/>
    <property type="match status" value="1"/>
</dbReference>
<dbReference type="PROSITE" id="PS51379">
    <property type="entry name" value="4FE4S_FER_2"/>
    <property type="match status" value="1"/>
</dbReference>
<dbReference type="PANTHER" id="PTHR43551">
    <property type="entry name" value="FUMARATE REDUCTASE IRON-SULFUR SUBUNIT"/>
    <property type="match status" value="1"/>
</dbReference>
<comment type="cofactor">
    <cofactor evidence="1">
        <name>[4Fe-4S] cluster</name>
        <dbReference type="ChEBI" id="CHEBI:49883"/>
    </cofactor>
</comment>
<organism evidence="13 14">
    <name type="scientific">Candidatus Marsarchaeota G2 archaeon ECH_B_SAG-F08</name>
    <dbReference type="NCBI Taxonomy" id="1978165"/>
    <lineage>
        <taxon>Archaea</taxon>
        <taxon>Candidatus Marsarchaeota</taxon>
        <taxon>Candidatus Marsarchaeota group 2</taxon>
    </lineage>
</organism>
<dbReference type="FunFam" id="1.10.1060.10:FF:000003">
    <property type="entry name" value="Succinate dehydrogenase iron-sulfur subunit"/>
    <property type="match status" value="1"/>
</dbReference>
<evidence type="ECO:0000256" key="5">
    <source>
        <dbReference type="ARBA" id="ARBA00022723"/>
    </source>
</evidence>
<evidence type="ECO:0000256" key="6">
    <source>
        <dbReference type="ARBA" id="ARBA00022982"/>
    </source>
</evidence>
<gene>
    <name evidence="13" type="ORF">B9Q11_03750</name>
</gene>
<dbReference type="InterPro" id="IPR004489">
    <property type="entry name" value="Succ_DH/fum_Rdtase_Fe-S"/>
</dbReference>
<dbReference type="InterPro" id="IPR017896">
    <property type="entry name" value="4Fe4S_Fe-S-bd"/>
</dbReference>
<keyword evidence="3" id="KW-0004">4Fe-4S</keyword>
<keyword evidence="5" id="KW-0479">Metal-binding</keyword>
<comment type="catalytic activity">
    <reaction evidence="11">
        <text>a quinone + succinate = fumarate + a quinol</text>
        <dbReference type="Rhea" id="RHEA:40523"/>
        <dbReference type="ChEBI" id="CHEBI:24646"/>
        <dbReference type="ChEBI" id="CHEBI:29806"/>
        <dbReference type="ChEBI" id="CHEBI:30031"/>
        <dbReference type="ChEBI" id="CHEBI:132124"/>
        <dbReference type="EC" id="1.3.5.1"/>
    </reaction>
</comment>
<dbReference type="GO" id="GO:0046872">
    <property type="term" value="F:metal ion binding"/>
    <property type="evidence" value="ECO:0007669"/>
    <property type="project" value="UniProtKB-KW"/>
</dbReference>
<keyword evidence="6" id="KW-0249">Electron transport</keyword>
<evidence type="ECO:0000256" key="11">
    <source>
        <dbReference type="ARBA" id="ARBA00049220"/>
    </source>
</evidence>
<dbReference type="PROSITE" id="PS00198">
    <property type="entry name" value="4FE4S_FER_1"/>
    <property type="match status" value="1"/>
</dbReference>
<evidence type="ECO:0000313" key="14">
    <source>
        <dbReference type="Proteomes" id="UP000240381"/>
    </source>
</evidence>
<dbReference type="GO" id="GO:0051539">
    <property type="term" value="F:4 iron, 4 sulfur cluster binding"/>
    <property type="evidence" value="ECO:0007669"/>
    <property type="project" value="UniProtKB-KW"/>
</dbReference>
<evidence type="ECO:0000256" key="1">
    <source>
        <dbReference type="ARBA" id="ARBA00001966"/>
    </source>
</evidence>
<protein>
    <submittedName>
        <fullName evidence="13">Succinate dehydrogenase iron-sulfur subunit</fullName>
    </submittedName>
</protein>
<dbReference type="AlphaFoldDB" id="A0A2R6BGB9"/>
<dbReference type="SUPFAM" id="SSF46548">
    <property type="entry name" value="alpha-helical ferredoxin"/>
    <property type="match status" value="1"/>
</dbReference>
<proteinExistence type="predicted"/>
<reference evidence="13 14" key="1">
    <citation type="submission" date="2017-04" db="EMBL/GenBank/DDBJ databases">
        <title>Novel microbial lineages endemic to geothermal iron-oxide mats fill important gaps in the evolutionary history of Archaea.</title>
        <authorList>
            <person name="Jay Z.J."/>
            <person name="Beam J.P."/>
            <person name="Dlakic M."/>
            <person name="Rusch D.B."/>
            <person name="Kozubal M.A."/>
            <person name="Inskeep W.P."/>
        </authorList>
    </citation>
    <scope>NUCLEOTIDE SEQUENCE [LARGE SCALE GENOMIC DNA]</scope>
    <source>
        <strain evidence="13">ECH_B_SAG-F08</strain>
    </source>
</reference>
<keyword evidence="4" id="KW-0001">2Fe-2S</keyword>
<accession>A0A2R6BGB9</accession>
<dbReference type="EMBL" id="NEXM01000053">
    <property type="protein sequence ID" value="PSN97635.1"/>
    <property type="molecule type" value="Genomic_DNA"/>
</dbReference>
<dbReference type="NCBIfam" id="TIGR00384">
    <property type="entry name" value="dhsB"/>
    <property type="match status" value="1"/>
</dbReference>
<keyword evidence="2" id="KW-0813">Transport</keyword>
<comment type="cofactor">
    <cofactor evidence="10">
        <name>[2Fe-2S] cluster</name>
        <dbReference type="ChEBI" id="CHEBI:190135"/>
    </cofactor>
</comment>
<comment type="caution">
    <text evidence="13">The sequence shown here is derived from an EMBL/GenBank/DDBJ whole genome shotgun (WGS) entry which is preliminary data.</text>
</comment>
<dbReference type="GO" id="GO:0006099">
    <property type="term" value="P:tricarboxylic acid cycle"/>
    <property type="evidence" value="ECO:0007669"/>
    <property type="project" value="InterPro"/>
</dbReference>
<feature type="non-terminal residue" evidence="13">
    <location>
        <position position="1"/>
    </location>
</feature>
<evidence type="ECO:0000313" key="13">
    <source>
        <dbReference type="EMBL" id="PSN97635.1"/>
    </source>
</evidence>
<dbReference type="InterPro" id="IPR009051">
    <property type="entry name" value="Helical_ferredxn"/>
</dbReference>
<dbReference type="Proteomes" id="UP000240381">
    <property type="component" value="Unassembled WGS sequence"/>
</dbReference>
<keyword evidence="7" id="KW-0560">Oxidoreductase</keyword>
<dbReference type="InterPro" id="IPR017900">
    <property type="entry name" value="4Fe4S_Fe_S_CS"/>
</dbReference>
<evidence type="ECO:0000256" key="7">
    <source>
        <dbReference type="ARBA" id="ARBA00023002"/>
    </source>
</evidence>
<evidence type="ECO:0000256" key="2">
    <source>
        <dbReference type="ARBA" id="ARBA00022448"/>
    </source>
</evidence>
<dbReference type="GO" id="GO:0008177">
    <property type="term" value="F:succinate dehydrogenase (quinone) activity"/>
    <property type="evidence" value="ECO:0007669"/>
    <property type="project" value="UniProtKB-EC"/>
</dbReference>
<dbReference type="Gene3D" id="1.10.1060.10">
    <property type="entry name" value="Alpha-helical ferredoxin"/>
    <property type="match status" value="1"/>
</dbReference>
<dbReference type="GO" id="GO:0051537">
    <property type="term" value="F:2 iron, 2 sulfur cluster binding"/>
    <property type="evidence" value="ECO:0007669"/>
    <property type="project" value="UniProtKB-KW"/>
</dbReference>
<evidence type="ECO:0000256" key="8">
    <source>
        <dbReference type="ARBA" id="ARBA00023004"/>
    </source>
</evidence>